<dbReference type="InterPro" id="IPR000014">
    <property type="entry name" value="PAS"/>
</dbReference>
<dbReference type="Gene3D" id="3.30.565.10">
    <property type="entry name" value="Histidine kinase-like ATPase, C-terminal domain"/>
    <property type="match status" value="1"/>
</dbReference>
<evidence type="ECO:0000256" key="2">
    <source>
        <dbReference type="ARBA" id="ARBA00004370"/>
    </source>
</evidence>
<keyword evidence="6" id="KW-0547">Nucleotide-binding</keyword>
<dbReference type="GO" id="GO:0000160">
    <property type="term" value="P:phosphorelay signal transduction system"/>
    <property type="evidence" value="ECO:0007669"/>
    <property type="project" value="UniProtKB-KW"/>
</dbReference>
<organism evidence="14 15">
    <name type="scientific">Proteiniphilum saccharofermentans</name>
    <dbReference type="NCBI Taxonomy" id="1642647"/>
    <lineage>
        <taxon>Bacteria</taxon>
        <taxon>Pseudomonadati</taxon>
        <taxon>Bacteroidota</taxon>
        <taxon>Bacteroidia</taxon>
        <taxon>Bacteroidales</taxon>
        <taxon>Dysgonomonadaceae</taxon>
        <taxon>Proteiniphilum</taxon>
    </lineage>
</organism>
<dbReference type="RefSeq" id="WP_076931037.1">
    <property type="nucleotide sequence ID" value="NZ_LT605205.1"/>
</dbReference>
<dbReference type="PANTHER" id="PTHR43065">
    <property type="entry name" value="SENSOR HISTIDINE KINASE"/>
    <property type="match status" value="1"/>
</dbReference>
<evidence type="ECO:0000256" key="5">
    <source>
        <dbReference type="ARBA" id="ARBA00022679"/>
    </source>
</evidence>
<keyword evidence="8" id="KW-0067">ATP-binding</keyword>
<dbReference type="GO" id="GO:0016020">
    <property type="term" value="C:membrane"/>
    <property type="evidence" value="ECO:0007669"/>
    <property type="project" value="UniProtKB-SubCell"/>
</dbReference>
<proteinExistence type="predicted"/>
<dbReference type="Pfam" id="PF02518">
    <property type="entry name" value="HATPase_c"/>
    <property type="match status" value="1"/>
</dbReference>
<dbReference type="InterPro" id="IPR035965">
    <property type="entry name" value="PAS-like_dom_sf"/>
</dbReference>
<dbReference type="PRINTS" id="PR00344">
    <property type="entry name" value="BCTRLSENSOR"/>
</dbReference>
<feature type="domain" description="HAMP" evidence="13">
    <location>
        <begin position="52"/>
        <end position="104"/>
    </location>
</feature>
<dbReference type="Gene3D" id="3.30.450.20">
    <property type="entry name" value="PAS domain"/>
    <property type="match status" value="1"/>
</dbReference>
<evidence type="ECO:0000313" key="15">
    <source>
        <dbReference type="Proteomes" id="UP000187464"/>
    </source>
</evidence>
<dbReference type="SUPFAM" id="SSF55785">
    <property type="entry name" value="PYP-like sensor domain (PAS domain)"/>
    <property type="match status" value="1"/>
</dbReference>
<evidence type="ECO:0000256" key="6">
    <source>
        <dbReference type="ARBA" id="ARBA00022741"/>
    </source>
</evidence>
<keyword evidence="9" id="KW-0902">Two-component regulatory system</keyword>
<gene>
    <name evidence="14" type="ORF">PSM36_2376</name>
</gene>
<keyword evidence="11" id="KW-0812">Transmembrane</keyword>
<dbReference type="AlphaFoldDB" id="A0A1R3T0B4"/>
<feature type="transmembrane region" description="Helical" evidence="11">
    <location>
        <begin position="29"/>
        <end position="51"/>
    </location>
</feature>
<dbReference type="InterPro" id="IPR003594">
    <property type="entry name" value="HATPase_dom"/>
</dbReference>
<keyword evidence="15" id="KW-1185">Reference proteome</keyword>
<feature type="domain" description="Histidine kinase" evidence="12">
    <location>
        <begin position="227"/>
        <end position="432"/>
    </location>
</feature>
<dbReference type="EMBL" id="LT605205">
    <property type="protein sequence ID" value="SCD21181.1"/>
    <property type="molecule type" value="Genomic_DNA"/>
</dbReference>
<evidence type="ECO:0000256" key="9">
    <source>
        <dbReference type="ARBA" id="ARBA00023012"/>
    </source>
</evidence>
<evidence type="ECO:0000256" key="11">
    <source>
        <dbReference type="SAM" id="Phobius"/>
    </source>
</evidence>
<sequence>MKLRVYFYILVFLLLLVFGFTLYENLHTMSWRTMTIEGLILVALIYLIIFYRKTVRPLQTISSGMDLLREQDFSSKLREVGQYEADRVVAIFNKMMAQLKNERLQLREQNEFLDLLITASPMGVIVLNYDHQITDLNPAAIKLLELENANEVKGKKLSEIHGSMPIDLSEIPMHETRSIGLSNGTVYKCTLESFIDRGFPRPFYLIESLTEEVRRAEKKAYEKVIRMISHEVNNTTAGITSTLDTVIKELESLAEAQDMRQAMQICVERCYGMSRFITNFADVVKIPKAEPEPIDLNRLIGNLTRFMEVMCLNRNIQLAFHPDKNLQPIRLDSSLFEQVLLNIIKNSVESIEENGEIIITTGSQPKTLVVADNGKGISKEIEKKIFNPFFSSKPQGQGIGLLFIREVLSQHDFQYSLRTYPDGWTRFIIRFD</sequence>
<dbReference type="Gene3D" id="6.10.340.10">
    <property type="match status" value="1"/>
</dbReference>
<evidence type="ECO:0000256" key="4">
    <source>
        <dbReference type="ARBA" id="ARBA00022553"/>
    </source>
</evidence>
<dbReference type="InterPro" id="IPR004358">
    <property type="entry name" value="Sig_transdc_His_kin-like_C"/>
</dbReference>
<evidence type="ECO:0000313" key="14">
    <source>
        <dbReference type="EMBL" id="SCD21181.1"/>
    </source>
</evidence>
<dbReference type="STRING" id="1642647.PSM36_2376"/>
<dbReference type="InterPro" id="IPR003660">
    <property type="entry name" value="HAMP_dom"/>
</dbReference>
<evidence type="ECO:0000256" key="7">
    <source>
        <dbReference type="ARBA" id="ARBA00022777"/>
    </source>
</evidence>
<keyword evidence="7 14" id="KW-0418">Kinase</keyword>
<dbReference type="SUPFAM" id="SSF55874">
    <property type="entry name" value="ATPase domain of HSP90 chaperone/DNA topoisomerase II/histidine kinase"/>
    <property type="match status" value="1"/>
</dbReference>
<accession>A0A1R3T0B4</accession>
<dbReference type="InterPro" id="IPR036890">
    <property type="entry name" value="HATPase_C_sf"/>
</dbReference>
<comment type="catalytic activity">
    <reaction evidence="1">
        <text>ATP + protein L-histidine = ADP + protein N-phospho-L-histidine.</text>
        <dbReference type="EC" id="2.7.13.3"/>
    </reaction>
</comment>
<feature type="coiled-coil region" evidence="10">
    <location>
        <begin position="89"/>
        <end position="116"/>
    </location>
</feature>
<dbReference type="SMART" id="SM00387">
    <property type="entry name" value="HATPase_c"/>
    <property type="match status" value="1"/>
</dbReference>
<dbReference type="SMART" id="SM00304">
    <property type="entry name" value="HAMP"/>
    <property type="match status" value="1"/>
</dbReference>
<dbReference type="EC" id="2.7.13.3" evidence="3"/>
<dbReference type="PROSITE" id="PS50109">
    <property type="entry name" value="HIS_KIN"/>
    <property type="match status" value="1"/>
</dbReference>
<dbReference type="InterPro" id="IPR005467">
    <property type="entry name" value="His_kinase_dom"/>
</dbReference>
<keyword evidence="11" id="KW-1133">Transmembrane helix</keyword>
<dbReference type="KEGG" id="psac:PSM36_2376"/>
<evidence type="ECO:0000256" key="10">
    <source>
        <dbReference type="SAM" id="Coils"/>
    </source>
</evidence>
<evidence type="ECO:0000256" key="3">
    <source>
        <dbReference type="ARBA" id="ARBA00012438"/>
    </source>
</evidence>
<feature type="transmembrane region" description="Helical" evidence="11">
    <location>
        <begin position="5"/>
        <end position="23"/>
    </location>
</feature>
<dbReference type="Pfam" id="PF13188">
    <property type="entry name" value="PAS_8"/>
    <property type="match status" value="1"/>
</dbReference>
<dbReference type="GO" id="GO:0004673">
    <property type="term" value="F:protein histidine kinase activity"/>
    <property type="evidence" value="ECO:0007669"/>
    <property type="project" value="UniProtKB-EC"/>
</dbReference>
<name>A0A1R3T0B4_9BACT</name>
<evidence type="ECO:0000259" key="13">
    <source>
        <dbReference type="PROSITE" id="PS50885"/>
    </source>
</evidence>
<comment type="subcellular location">
    <subcellularLocation>
        <location evidence="2">Membrane</location>
    </subcellularLocation>
</comment>
<dbReference type="GO" id="GO:0005524">
    <property type="term" value="F:ATP binding"/>
    <property type="evidence" value="ECO:0007669"/>
    <property type="project" value="UniProtKB-KW"/>
</dbReference>
<evidence type="ECO:0000256" key="8">
    <source>
        <dbReference type="ARBA" id="ARBA00022840"/>
    </source>
</evidence>
<dbReference type="Proteomes" id="UP000187464">
    <property type="component" value="Chromosome I"/>
</dbReference>
<evidence type="ECO:0000259" key="12">
    <source>
        <dbReference type="PROSITE" id="PS50109"/>
    </source>
</evidence>
<protein>
    <recommendedName>
        <fullName evidence="3">histidine kinase</fullName>
        <ecNumber evidence="3">2.7.13.3</ecNumber>
    </recommendedName>
</protein>
<dbReference type="PROSITE" id="PS50885">
    <property type="entry name" value="HAMP"/>
    <property type="match status" value="1"/>
</dbReference>
<keyword evidence="4" id="KW-0597">Phosphoprotein</keyword>
<dbReference type="CDD" id="cd06225">
    <property type="entry name" value="HAMP"/>
    <property type="match status" value="1"/>
</dbReference>
<keyword evidence="10" id="KW-0175">Coiled coil</keyword>
<keyword evidence="11" id="KW-0472">Membrane</keyword>
<keyword evidence="5" id="KW-0808">Transferase</keyword>
<dbReference type="PANTHER" id="PTHR43065:SF10">
    <property type="entry name" value="PEROXIDE STRESS-ACTIVATED HISTIDINE KINASE MAK3"/>
    <property type="match status" value="1"/>
</dbReference>
<reference evidence="14 15" key="1">
    <citation type="submission" date="2016-08" db="EMBL/GenBank/DDBJ databases">
        <authorList>
            <person name="Seilhamer J.J."/>
        </authorList>
    </citation>
    <scope>NUCLEOTIDE SEQUENCE [LARGE SCALE GENOMIC DNA]</scope>
    <source>
        <strain evidence="14">M3/6</strain>
    </source>
</reference>
<evidence type="ECO:0000256" key="1">
    <source>
        <dbReference type="ARBA" id="ARBA00000085"/>
    </source>
</evidence>